<dbReference type="PRINTS" id="PR00830">
    <property type="entry name" value="ENDOLAPTASE"/>
</dbReference>
<comment type="catalytic activity">
    <reaction evidence="2">
        <text>Hydrolysis of proteins in presence of ATP.</text>
        <dbReference type="EC" id="3.4.21.53"/>
    </reaction>
</comment>
<dbReference type="STRING" id="1121307.CLCY_2c01540"/>
<dbReference type="Proteomes" id="UP000036756">
    <property type="component" value="Unassembled WGS sequence"/>
</dbReference>
<evidence type="ECO:0000256" key="3">
    <source>
        <dbReference type="SAM" id="Coils"/>
    </source>
</evidence>
<dbReference type="InterPro" id="IPR008269">
    <property type="entry name" value="Lon_proteolytic"/>
</dbReference>
<dbReference type="RefSeq" id="WP_082141778.1">
    <property type="nucleotide sequence ID" value="NZ_LFVU01000027.1"/>
</dbReference>
<dbReference type="GO" id="GO:0006508">
    <property type="term" value="P:proteolysis"/>
    <property type="evidence" value="ECO:0007669"/>
    <property type="project" value="UniProtKB-KW"/>
</dbReference>
<dbReference type="Gene3D" id="3.40.50.300">
    <property type="entry name" value="P-loop containing nucleotide triphosphate hydrolases"/>
    <property type="match status" value="2"/>
</dbReference>
<feature type="active site" evidence="2">
    <location>
        <position position="652"/>
    </location>
</feature>
<accession>A0A0J8DAP9</accession>
<keyword evidence="2" id="KW-0720">Serine protease</keyword>
<dbReference type="EC" id="3.4.21.53" evidence="2"/>
<dbReference type="InterPro" id="IPR027065">
    <property type="entry name" value="Lon_Prtase"/>
</dbReference>
<dbReference type="SUPFAM" id="SSF52540">
    <property type="entry name" value="P-loop containing nucleoside triphosphate hydrolases"/>
    <property type="match status" value="1"/>
</dbReference>
<dbReference type="Gene3D" id="3.30.230.10">
    <property type="match status" value="1"/>
</dbReference>
<keyword evidence="1 2" id="KW-0645">Protease</keyword>
<dbReference type="Pfam" id="PF05362">
    <property type="entry name" value="Lon_C"/>
    <property type="match status" value="1"/>
</dbReference>
<dbReference type="Pfam" id="PF20437">
    <property type="entry name" value="LonC_helical"/>
    <property type="match status" value="1"/>
</dbReference>
<dbReference type="InterPro" id="IPR027417">
    <property type="entry name" value="P-loop_NTPase"/>
</dbReference>
<name>A0A0J8DAP9_CLOCY</name>
<dbReference type="AlphaFoldDB" id="A0A0J8DAP9"/>
<evidence type="ECO:0000256" key="2">
    <source>
        <dbReference type="PROSITE-ProRule" id="PRU01122"/>
    </source>
</evidence>
<reference evidence="5 6" key="1">
    <citation type="submission" date="2015-06" db="EMBL/GenBank/DDBJ databases">
        <title>Draft genome sequence of the purine-degrading Clostridium cylindrosporum HC-1 (DSM 605).</title>
        <authorList>
            <person name="Poehlein A."/>
            <person name="Schiel-Bengelsdorf B."/>
            <person name="Bengelsdorf F."/>
            <person name="Daniel R."/>
            <person name="Duerre P."/>
        </authorList>
    </citation>
    <scope>NUCLEOTIDE SEQUENCE [LARGE SCALE GENOMIC DNA]</scope>
    <source>
        <strain evidence="5 6">DSM 605</strain>
    </source>
</reference>
<dbReference type="PATRIC" id="fig|1121307.3.peg.1011"/>
<dbReference type="InterPro" id="IPR014721">
    <property type="entry name" value="Ribsml_uS5_D2-typ_fold_subgr"/>
</dbReference>
<dbReference type="GO" id="GO:0004176">
    <property type="term" value="F:ATP-dependent peptidase activity"/>
    <property type="evidence" value="ECO:0007669"/>
    <property type="project" value="UniProtKB-UniRule"/>
</dbReference>
<feature type="coiled-coil region" evidence="3">
    <location>
        <begin position="186"/>
        <end position="239"/>
    </location>
</feature>
<dbReference type="InterPro" id="IPR046844">
    <property type="entry name" value="Lon-like_helical"/>
</dbReference>
<dbReference type="Gene3D" id="1.10.8.60">
    <property type="match status" value="1"/>
</dbReference>
<sequence length="791" mass="90171">MHYKKELTYKDLLMNFDFLPEFKDTSEISGYKGIIGQDRAIEAVEFGLSIYRKGYNMYVSGSMGTGKRSYILDKLKRHAKELPTPHDWCYVYNFHDPYKPKALKLNSGTAYNFKEDIDELINLLYKDVPKSFSDHIYERERNDIIDKYKKMISKVVSVLQQRAGENSFKVKNTSDGFAFVPISGNEEMSEKEYDELEEDKKEEINSKVSELKLVALEVIKKTKEIKKEMANELKELDTKVALTIMDDSIKNLRKVYGYNEDILDYIEDLEIDIIENIDIFIDYEDEKDSEEFDESFFKRYSVNVFISSRDVEGAPVIYEEQPEYSSLIGSIEYENKQGSLVTDFTMIKPGSLHIANGGYIVLEAEALLKSYGGWIALKRSLKTQKVSIESLQSLKNQYDIISLTNLEPDEIPLDIKVVLLGSPYIYYLLYNNDEYFREFFKVKAEFDEEIKNCSSNSLKILGFISNYCEENNIPPITRDGVKEILRYSCRSADSRNYYTGRMEKIVDLIEEAAIFSKENKEKQISRKNIKNALKNIERRHGIYKDKTMERYEEGKYIVDTKGYKVGEINGLSVIDIGDFRFGKQSKITVSTYASRSGIVNIEREVDMSGNIHSKGVLVLSGYFNETFGKTNSISFGASICFEQLYGGVDGDSASLAELITLISSLSDIPLNQGIAVTGSVNQKGIVQPVGGLNEKIEGFFEVCKRFGLDGSQGVILPSRNVAELILSDEVIEAVKNGLFHIYPVESIDECFNIICSKELCNSNQGKAYESIKNSVMDKLNLYKKIFSSNSK</sequence>
<dbReference type="Pfam" id="PF20436">
    <property type="entry name" value="LonB_AAA-LID"/>
    <property type="match status" value="1"/>
</dbReference>
<comment type="similarity">
    <text evidence="2">Belongs to the peptidase S16 family.</text>
</comment>
<dbReference type="PANTHER" id="PTHR10046">
    <property type="entry name" value="ATP DEPENDENT LON PROTEASE FAMILY MEMBER"/>
    <property type="match status" value="1"/>
</dbReference>
<dbReference type="Pfam" id="PF13654">
    <property type="entry name" value="AAA_32"/>
    <property type="match status" value="1"/>
</dbReference>
<dbReference type="PROSITE" id="PS51786">
    <property type="entry name" value="LON_PROTEOLYTIC"/>
    <property type="match status" value="1"/>
</dbReference>
<protein>
    <recommendedName>
        <fullName evidence="2">endopeptidase La</fullName>
        <ecNumber evidence="2">3.4.21.53</ecNumber>
    </recommendedName>
</protein>
<comment type="caution">
    <text evidence="5">The sequence shown here is derived from an EMBL/GenBank/DDBJ whole genome shotgun (WGS) entry which is preliminary data.</text>
</comment>
<proteinExistence type="inferred from homology"/>
<dbReference type="EMBL" id="LFVU01000027">
    <property type="protein sequence ID" value="KMT21394.1"/>
    <property type="molecule type" value="Genomic_DNA"/>
</dbReference>
<dbReference type="GO" id="GO:0004252">
    <property type="term" value="F:serine-type endopeptidase activity"/>
    <property type="evidence" value="ECO:0007669"/>
    <property type="project" value="UniProtKB-UniRule"/>
</dbReference>
<dbReference type="InterPro" id="IPR020568">
    <property type="entry name" value="Ribosomal_Su5_D2-typ_SF"/>
</dbReference>
<keyword evidence="6" id="KW-1185">Reference proteome</keyword>
<dbReference type="SUPFAM" id="SSF54211">
    <property type="entry name" value="Ribosomal protein S5 domain 2-like"/>
    <property type="match status" value="1"/>
</dbReference>
<keyword evidence="2 5" id="KW-0378">Hydrolase</keyword>
<evidence type="ECO:0000313" key="6">
    <source>
        <dbReference type="Proteomes" id="UP000036756"/>
    </source>
</evidence>
<keyword evidence="3" id="KW-0175">Coiled coil</keyword>
<evidence type="ECO:0000259" key="4">
    <source>
        <dbReference type="PROSITE" id="PS51786"/>
    </source>
</evidence>
<gene>
    <name evidence="5" type="ORF">CLCY_2c01540</name>
</gene>
<dbReference type="GO" id="GO:0005524">
    <property type="term" value="F:ATP binding"/>
    <property type="evidence" value="ECO:0007669"/>
    <property type="project" value="InterPro"/>
</dbReference>
<evidence type="ECO:0000256" key="1">
    <source>
        <dbReference type="ARBA" id="ARBA00022670"/>
    </source>
</evidence>
<organism evidence="5 6">
    <name type="scientific">Clostridium cylindrosporum DSM 605</name>
    <dbReference type="NCBI Taxonomy" id="1121307"/>
    <lineage>
        <taxon>Bacteria</taxon>
        <taxon>Bacillati</taxon>
        <taxon>Bacillota</taxon>
        <taxon>Clostridia</taxon>
        <taxon>Eubacteriales</taxon>
        <taxon>Clostridiaceae</taxon>
        <taxon>Clostridium</taxon>
    </lineage>
</organism>
<dbReference type="InterPro" id="IPR046843">
    <property type="entry name" value="LonB_AAA-LID"/>
</dbReference>
<dbReference type="OrthoDB" id="9758568at2"/>
<evidence type="ECO:0000313" key="5">
    <source>
        <dbReference type="EMBL" id="KMT21394.1"/>
    </source>
</evidence>
<feature type="active site" evidence="2">
    <location>
        <position position="695"/>
    </location>
</feature>
<feature type="domain" description="Lon proteolytic" evidence="4">
    <location>
        <begin position="562"/>
        <end position="757"/>
    </location>
</feature>
<dbReference type="GO" id="GO:0030163">
    <property type="term" value="P:protein catabolic process"/>
    <property type="evidence" value="ECO:0007669"/>
    <property type="project" value="InterPro"/>
</dbReference>
<dbReference type="InterPro" id="IPR041699">
    <property type="entry name" value="AAA_32"/>
</dbReference>